<dbReference type="Proteomes" id="UP000596381">
    <property type="component" value="Segment"/>
</dbReference>
<dbReference type="EMBL" id="MW394391">
    <property type="protein sequence ID" value="QQV92010.1"/>
    <property type="molecule type" value="Genomic_DNA"/>
</dbReference>
<gene>
    <name evidence="3" type="ORF">vBKpMFBKp24_369</name>
</gene>
<organism evidence="3 4">
    <name type="scientific">Klebsiella phage vB_KpM_FBKp24</name>
    <dbReference type="NCBI Taxonomy" id="2801834"/>
    <lineage>
        <taxon>Viruses</taxon>
        <taxon>Duplodnaviria</taxon>
        <taxon>Heunggongvirae</taxon>
        <taxon>Uroviricota</taxon>
        <taxon>Caudoviricetes</taxon>
        <taxon>Chimalliviridae</taxon>
        <taxon>Maaswegvirus</taxon>
        <taxon>Maaswegvirus Kp24</taxon>
    </lineage>
</organism>
<protein>
    <submittedName>
        <fullName evidence="3">Uncharacterized protein</fullName>
    </submittedName>
</protein>
<evidence type="ECO:0000256" key="1">
    <source>
        <dbReference type="SAM" id="Coils"/>
    </source>
</evidence>
<accession>A0A7U0GB96</accession>
<feature type="coiled-coil region" evidence="1">
    <location>
        <begin position="218"/>
        <end position="245"/>
    </location>
</feature>
<evidence type="ECO:0000313" key="3">
    <source>
        <dbReference type="EMBL" id="QQV92010.1"/>
    </source>
</evidence>
<keyword evidence="4" id="KW-1185">Reference proteome</keyword>
<feature type="compositionally biased region" description="Basic and acidic residues" evidence="2">
    <location>
        <begin position="255"/>
        <end position="273"/>
    </location>
</feature>
<feature type="compositionally biased region" description="Basic and acidic residues" evidence="2">
    <location>
        <begin position="134"/>
        <end position="181"/>
    </location>
</feature>
<proteinExistence type="predicted"/>
<evidence type="ECO:0000256" key="2">
    <source>
        <dbReference type="SAM" id="MobiDB-lite"/>
    </source>
</evidence>
<keyword evidence="1" id="KW-0175">Coiled coil</keyword>
<name>A0A7U0GB96_9CAUD</name>
<feature type="region of interest" description="Disordered" evidence="2">
    <location>
        <begin position="250"/>
        <end position="289"/>
    </location>
</feature>
<feature type="region of interest" description="Disordered" evidence="2">
    <location>
        <begin position="134"/>
        <end position="216"/>
    </location>
</feature>
<reference evidence="3 4" key="1">
    <citation type="submission" date="2020-12" db="EMBL/GenBank/DDBJ databases">
        <title>Genomic characterization of four novel bacteriophages infecting Klebsiella pneumoniae.</title>
        <authorList>
            <person name="Estrada Bonilla B."/>
            <person name="Costa A.R."/>
            <person name="van Rossum T."/>
            <person name="Hagedoorn S."/>
            <person name="Wallinga H."/>
            <person name="Xiao M."/>
            <person name="Song W."/>
            <person name="Haas P.-J."/>
            <person name="Nobrega F.L."/>
            <person name="Brouns S.J.J."/>
        </authorList>
    </citation>
    <scope>NUCLEOTIDE SEQUENCE [LARGE SCALE GENOMIC DNA]</scope>
</reference>
<sequence length="734" mass="84551">MFNRRRDDMEFTERNLARFLDERISELGRNDMIFGYLDDVCREIRTTRENLINFVFDSMDMLIEARKEPRDLWEGAIELAAYFAGALIKEDRRAEIPDRRTEDEILYLADNANQLRRALERRAEELDRRRYDDDRRGYSRDDRGRGGFGRGPEHRGRYEDRDTRGRYDDRRGYNEERRGRYESPIPTRPRANGYGSDRHTQAPDINASRKNRRGQNAYVAAAQRREAMEQQAQENRQQIDDAFEEKMGEAFSTPDPRRANRPAYERVEPENIRSRQTTSTKAPVVEKRSSKGNLLATGPITAEDVKSGRIDLTDLEVVLSIPLHPNEQLRNDTIVWEADSVRPVWDITKDGYRFVRYEPLNPEEVAEVDRKIHQLNIVGAKEANYRFHPKNSEIRDALGAPRFNVTANRKLRDENREEYEAVVKSIREENEGQPEELQKVIPDAPDAGSITFDQILRSDEIVKGFGMGHIRLQEMSRCEEATNDQSGHLHTNFNTFQTGAELYEPIMTCATAEEANYVLRHLDMTGLNFKDGVELKYLQDIHDNFNRVIERVPAALVVAAKRHIVDLVNSIFRLEMGCRLRIEAFEDLATLYDDVTEKRGAEFAAKLAAAFAFHISNFQMFKVGSGIVGAGVSESTDARTIYVVKRINMVIAPVLVNDLKLSITGEEKPNEPLLVSSFSSPKLHSALKALTFNANSDIACFNYIWFADNSWFEVRKDYQDQKSDSFVLVLRTHD</sequence>
<evidence type="ECO:0000313" key="4">
    <source>
        <dbReference type="Proteomes" id="UP000596381"/>
    </source>
</evidence>